<dbReference type="Gene3D" id="3.30.590.20">
    <property type="match status" value="1"/>
</dbReference>
<dbReference type="GO" id="GO:0006750">
    <property type="term" value="P:glutathione biosynthetic process"/>
    <property type="evidence" value="ECO:0007669"/>
    <property type="project" value="UniProtKB-UniRule"/>
</dbReference>
<keyword evidence="3 5" id="KW-0067">ATP-binding</keyword>
<dbReference type="EMBL" id="CP019698">
    <property type="protein sequence ID" value="AQS59388.1"/>
    <property type="molecule type" value="Genomic_DNA"/>
</dbReference>
<keyword evidence="2 5" id="KW-0547">Nucleotide-binding</keyword>
<keyword evidence="7" id="KW-1185">Reference proteome</keyword>
<dbReference type="KEGG" id="dfg:B0537_09965"/>
<dbReference type="STRING" id="1833852.B0537_09965"/>
<evidence type="ECO:0000256" key="5">
    <source>
        <dbReference type="PIRNR" id="PIRNR017901"/>
    </source>
</evidence>
<evidence type="ECO:0000256" key="4">
    <source>
        <dbReference type="ARBA" id="ARBA00048819"/>
    </source>
</evidence>
<comment type="catalytic activity">
    <reaction evidence="4 5">
        <text>L-cysteine + L-glutamate + ATP = gamma-L-glutamyl-L-cysteine + ADP + phosphate + H(+)</text>
        <dbReference type="Rhea" id="RHEA:13285"/>
        <dbReference type="ChEBI" id="CHEBI:15378"/>
        <dbReference type="ChEBI" id="CHEBI:29985"/>
        <dbReference type="ChEBI" id="CHEBI:30616"/>
        <dbReference type="ChEBI" id="CHEBI:35235"/>
        <dbReference type="ChEBI" id="CHEBI:43474"/>
        <dbReference type="ChEBI" id="CHEBI:58173"/>
        <dbReference type="ChEBI" id="CHEBI:456216"/>
        <dbReference type="EC" id="6.3.2.2"/>
    </reaction>
</comment>
<keyword evidence="1 5" id="KW-0436">Ligase</keyword>
<gene>
    <name evidence="6" type="ORF">B0537_09965</name>
</gene>
<name>A0A1S6IXA4_9FIRM</name>
<dbReference type="EC" id="6.3.2.2" evidence="5"/>
<dbReference type="InterPro" id="IPR035434">
    <property type="entry name" value="GCL_bact_plant"/>
</dbReference>
<evidence type="ECO:0000313" key="7">
    <source>
        <dbReference type="Proteomes" id="UP000189464"/>
    </source>
</evidence>
<evidence type="ECO:0000256" key="2">
    <source>
        <dbReference type="ARBA" id="ARBA00022741"/>
    </source>
</evidence>
<proteinExistence type="inferred from homology"/>
<reference evidence="6 7" key="1">
    <citation type="journal article" date="2016" name="Int. J. Syst. Evol. Microbiol.">
        <title>Desulfotomaculum ferrireducens sp. nov., a moderately thermophilic sulfate-reducing and dissimilatory Fe(III)-reducing bacterium isolated from compost.</title>
        <authorList>
            <person name="Yang G."/>
            <person name="Guo J."/>
            <person name="Zhuang L."/>
            <person name="Yuan Y."/>
            <person name="Zhou S."/>
        </authorList>
    </citation>
    <scope>NUCLEOTIDE SEQUENCE [LARGE SCALE GENOMIC DNA]</scope>
    <source>
        <strain evidence="6 7">GSS09</strain>
    </source>
</reference>
<dbReference type="PANTHER" id="PTHR34378:SF1">
    <property type="entry name" value="GLUTAMATE--CYSTEINE LIGASE, CHLOROPLASTIC"/>
    <property type="match status" value="1"/>
</dbReference>
<dbReference type="InterPro" id="IPR014746">
    <property type="entry name" value="Gln_synth/guanido_kin_cat_dom"/>
</dbReference>
<dbReference type="GO" id="GO:0004357">
    <property type="term" value="F:glutamate-cysteine ligase activity"/>
    <property type="evidence" value="ECO:0007669"/>
    <property type="project" value="UniProtKB-UniRule"/>
</dbReference>
<dbReference type="InterPro" id="IPR006336">
    <property type="entry name" value="GCS2"/>
</dbReference>
<dbReference type="SUPFAM" id="SSF55931">
    <property type="entry name" value="Glutamine synthetase/guanido kinase"/>
    <property type="match status" value="1"/>
</dbReference>
<evidence type="ECO:0000256" key="3">
    <source>
        <dbReference type="ARBA" id="ARBA00022840"/>
    </source>
</evidence>
<comment type="function">
    <text evidence="5">Catalyzes the synthesis of gamma-glutamylcysteine (gamma-GC).</text>
</comment>
<sequence>MSRENQQITEIIKYLQSKEKDCRDYKVGVEFEHLIVEQDSLNAVSYYGPQGVEETLKEMLSYGWVGDYEEGNLLGLHREGATITLEPGSQLELSTMPQANIPQANIQDIEQEYLNFVNQITPILKKKKQALLAMGYQPQTSIADIGFIPKQRYVFMSDYLKNRGKYAHNMMKGTASMQYSLDYKNEADFIKKIKVASCLAPVMAVIFDNSPFFEGQVWPQHAARTVIWQNCDDVRCGPAAKHGHGWGYGDYAKFILETPPIFIKKKGATIYTGEQPYKELFDPDDYTLEELEQAMTMVFPDVRAKGFIEIRIADACPYPLNIAGAAFWKGLLYNEVSVNKLFEAFQNITVADIERAKQEVVNKGYQANLAGSTLAELGCRLIQLAKAGLPADEIRYLEPLQELIEQRKSPAELTKERLPLGKKQAVEWCFIKPSEVCYVP</sequence>
<dbReference type="PIRSF" id="PIRSF017901">
    <property type="entry name" value="GCL"/>
    <property type="match status" value="1"/>
</dbReference>
<dbReference type="Proteomes" id="UP000189464">
    <property type="component" value="Chromosome"/>
</dbReference>
<comment type="similarity">
    <text evidence="5">Belongs to the glutamate--cysteine ligase type 2 family. EgtA subfamily.</text>
</comment>
<protein>
    <recommendedName>
        <fullName evidence="5">Glutamate--cysteine ligase</fullName>
        <ecNumber evidence="5">6.3.2.2</ecNumber>
    </recommendedName>
</protein>
<organism evidence="6 7">
    <name type="scientific">Desulforamulus ferrireducens</name>
    <dbReference type="NCBI Taxonomy" id="1833852"/>
    <lineage>
        <taxon>Bacteria</taxon>
        <taxon>Bacillati</taxon>
        <taxon>Bacillota</taxon>
        <taxon>Clostridia</taxon>
        <taxon>Eubacteriales</taxon>
        <taxon>Peptococcaceae</taxon>
        <taxon>Desulforamulus</taxon>
    </lineage>
</organism>
<dbReference type="PANTHER" id="PTHR34378">
    <property type="entry name" value="GLUTAMATE--CYSTEINE LIGASE, CHLOROPLASTIC"/>
    <property type="match status" value="1"/>
</dbReference>
<dbReference type="Pfam" id="PF04107">
    <property type="entry name" value="GCS2"/>
    <property type="match status" value="1"/>
</dbReference>
<accession>A0A1S6IXA4</accession>
<evidence type="ECO:0000256" key="1">
    <source>
        <dbReference type="ARBA" id="ARBA00022598"/>
    </source>
</evidence>
<dbReference type="GO" id="GO:0005524">
    <property type="term" value="F:ATP binding"/>
    <property type="evidence" value="ECO:0007669"/>
    <property type="project" value="UniProtKB-UniRule"/>
</dbReference>
<evidence type="ECO:0000313" key="6">
    <source>
        <dbReference type="EMBL" id="AQS59388.1"/>
    </source>
</evidence>
<dbReference type="OrthoDB" id="9780152at2"/>
<dbReference type="AlphaFoldDB" id="A0A1S6IXA4"/>